<name>A0A2H4P8H9_9CAUD</name>
<dbReference type="InterPro" id="IPR004211">
    <property type="entry name" value="Endonuclease_7"/>
</dbReference>
<protein>
    <submittedName>
        <fullName evidence="1">Recombination endonuclease VII</fullName>
    </submittedName>
</protein>
<gene>
    <name evidence="1" type="ORF">CNR37_00143</name>
</gene>
<organism evidence="1 2">
    <name type="scientific">Pseudomonas phage ventosus</name>
    <dbReference type="NCBI Taxonomy" id="2048980"/>
    <lineage>
        <taxon>Viruses</taxon>
        <taxon>Duplodnaviria</taxon>
        <taxon>Heunggongvirae</taxon>
        <taxon>Uroviricota</taxon>
        <taxon>Caudoviricetes</taxon>
        <taxon>Vandenendeviridae</taxon>
        <taxon>Gorskivirinae</taxon>
        <taxon>Ventosusvirus</taxon>
        <taxon>Ventosusvirus ventosus</taxon>
    </lineage>
</organism>
<dbReference type="Proteomes" id="UP000241096">
    <property type="component" value="Segment"/>
</dbReference>
<dbReference type="InterPro" id="IPR038563">
    <property type="entry name" value="Endonuclease_7_sf"/>
</dbReference>
<dbReference type="InterPro" id="IPR044925">
    <property type="entry name" value="His-Me_finger_sf"/>
</dbReference>
<dbReference type="EMBL" id="MG018930">
    <property type="protein sequence ID" value="ATW58350.1"/>
    <property type="molecule type" value="Genomic_DNA"/>
</dbReference>
<accession>A0A2H4P8H9</accession>
<keyword evidence="1" id="KW-0378">Hydrolase</keyword>
<proteinExistence type="predicted"/>
<keyword evidence="2" id="KW-1185">Reference proteome</keyword>
<keyword evidence="1" id="KW-0540">Nuclease</keyword>
<evidence type="ECO:0000313" key="2">
    <source>
        <dbReference type="Proteomes" id="UP000241096"/>
    </source>
</evidence>
<dbReference type="Pfam" id="PF02945">
    <property type="entry name" value="Endonuclease_7"/>
    <property type="match status" value="1"/>
</dbReference>
<dbReference type="SUPFAM" id="SSF54060">
    <property type="entry name" value="His-Me finger endonucleases"/>
    <property type="match status" value="1"/>
</dbReference>
<sequence>MKRCTICGESKDFSHFYKSTRYKDGYGYRCKPCDAEVRKRSRNGEGGKGTRDGFRRRNLMERYGLTVEEYAAKLAGQDHKCAICGTENPDGEGQHPKKQAKSFAVDHDHESGKVRGLLCNLCNRALGFLQDKPAVVKAAWVYLEGHKAGCH</sequence>
<dbReference type="GO" id="GO:0004519">
    <property type="term" value="F:endonuclease activity"/>
    <property type="evidence" value="ECO:0007669"/>
    <property type="project" value="UniProtKB-KW"/>
</dbReference>
<dbReference type="Gene3D" id="3.40.1800.10">
    <property type="entry name" value="His-Me finger endonucleases"/>
    <property type="match status" value="1"/>
</dbReference>
<reference evidence="1 2" key="1">
    <citation type="submission" date="2017-09" db="EMBL/GenBank/DDBJ databases">
        <authorList>
            <person name="Ehlers B."/>
            <person name="Leendertz F.H."/>
        </authorList>
    </citation>
    <scope>NUCLEOTIDE SEQUENCE [LARGE SCALE GENOMIC DNA]</scope>
</reference>
<keyword evidence="1" id="KW-0255">Endonuclease</keyword>
<evidence type="ECO:0000313" key="1">
    <source>
        <dbReference type="EMBL" id="ATW58350.1"/>
    </source>
</evidence>